<gene>
    <name evidence="3" type="ORF">QCA50_020435</name>
</gene>
<protein>
    <recommendedName>
        <fullName evidence="2">Helicase C-terminal domain-containing protein</fullName>
    </recommendedName>
</protein>
<dbReference type="SUPFAM" id="SSF52540">
    <property type="entry name" value="P-loop containing nucleoside triphosphate hydrolases"/>
    <property type="match status" value="1"/>
</dbReference>
<dbReference type="InterPro" id="IPR001650">
    <property type="entry name" value="Helicase_C-like"/>
</dbReference>
<reference evidence="3 4" key="1">
    <citation type="submission" date="2022-09" db="EMBL/GenBank/DDBJ databases">
        <authorList>
            <person name="Palmer J.M."/>
        </authorList>
    </citation>
    <scope>NUCLEOTIDE SEQUENCE [LARGE SCALE GENOMIC DNA]</scope>
    <source>
        <strain evidence="3 4">DSM 7382</strain>
    </source>
</reference>
<dbReference type="Pfam" id="PF00271">
    <property type="entry name" value="Helicase_C"/>
    <property type="match status" value="1"/>
</dbReference>
<sequence length="370" mass="40457">MNTFADLDFVIPGEVSSPTDIKKTYIYVDNITTGSAIVDHLTNVLRERSPQLAIEGIIRPFNATLSHEYREEAMQQFLNGSVRVLVCTDAAGMGCNIPDIEIQRWNSSHLWVHCQELNFFNTISTEYHPKPRTRKQRGDTTTDNVKESVPSLLKSEDIIFTPENPGPPIVSPLIGYAYESIQFVFESGSDGHTQDKTSATPSQILSTLAAYPNPSATPSVDHKPRSRPRLRKRGQIPAMSDPFMLPPRNSSSSIQISGPDMSMKPPLTPLPGLLHYAGNPSTPSTPTPLAHCSTLPQAEVLPLLGKSQEGGSAVDEVPIYDPVLLTNMGHATSSHESPPYGKAASGVLLSRGLKRPLVDEYVAPVQKKQR</sequence>
<proteinExistence type="predicted"/>
<dbReference type="EMBL" id="JASBNA010000110">
    <property type="protein sequence ID" value="KAK7676621.1"/>
    <property type="molecule type" value="Genomic_DNA"/>
</dbReference>
<feature type="region of interest" description="Disordered" evidence="1">
    <location>
        <begin position="210"/>
        <end position="231"/>
    </location>
</feature>
<feature type="region of interest" description="Disordered" evidence="1">
    <location>
        <begin position="129"/>
        <end position="148"/>
    </location>
</feature>
<name>A0AAW0FH56_9APHY</name>
<keyword evidence="4" id="KW-1185">Reference proteome</keyword>
<feature type="compositionally biased region" description="Basic and acidic residues" evidence="1">
    <location>
        <begin position="136"/>
        <end position="146"/>
    </location>
</feature>
<dbReference type="PROSITE" id="PS51194">
    <property type="entry name" value="HELICASE_CTER"/>
    <property type="match status" value="1"/>
</dbReference>
<accession>A0AAW0FH56</accession>
<dbReference type="Gene3D" id="3.40.50.300">
    <property type="entry name" value="P-loop containing nucleotide triphosphate hydrolases"/>
    <property type="match status" value="1"/>
</dbReference>
<evidence type="ECO:0000313" key="3">
    <source>
        <dbReference type="EMBL" id="KAK7676621.1"/>
    </source>
</evidence>
<dbReference type="InterPro" id="IPR027417">
    <property type="entry name" value="P-loop_NTPase"/>
</dbReference>
<comment type="caution">
    <text evidence="3">The sequence shown here is derived from an EMBL/GenBank/DDBJ whole genome shotgun (WGS) entry which is preliminary data.</text>
</comment>
<evidence type="ECO:0000313" key="4">
    <source>
        <dbReference type="Proteomes" id="UP001385951"/>
    </source>
</evidence>
<dbReference type="Proteomes" id="UP001385951">
    <property type="component" value="Unassembled WGS sequence"/>
</dbReference>
<evidence type="ECO:0000259" key="2">
    <source>
        <dbReference type="PROSITE" id="PS51194"/>
    </source>
</evidence>
<dbReference type="AlphaFoldDB" id="A0AAW0FH56"/>
<feature type="domain" description="Helicase C-terminal" evidence="2">
    <location>
        <begin position="3"/>
        <end position="174"/>
    </location>
</feature>
<evidence type="ECO:0000256" key="1">
    <source>
        <dbReference type="SAM" id="MobiDB-lite"/>
    </source>
</evidence>
<organism evidence="3 4">
    <name type="scientific">Cerrena zonata</name>
    <dbReference type="NCBI Taxonomy" id="2478898"/>
    <lineage>
        <taxon>Eukaryota</taxon>
        <taxon>Fungi</taxon>
        <taxon>Dikarya</taxon>
        <taxon>Basidiomycota</taxon>
        <taxon>Agaricomycotina</taxon>
        <taxon>Agaricomycetes</taxon>
        <taxon>Polyporales</taxon>
        <taxon>Cerrenaceae</taxon>
        <taxon>Cerrena</taxon>
    </lineage>
</organism>